<protein>
    <submittedName>
        <fullName evidence="2">tRNA threonylcarbamoyl adenosine modification protein YeaZ</fullName>
    </submittedName>
</protein>
<feature type="domain" description="Gcp-like" evidence="1">
    <location>
        <begin position="35"/>
        <end position="153"/>
    </location>
</feature>
<dbReference type="RefSeq" id="WP_072793212.1">
    <property type="nucleotide sequence ID" value="NZ_FQWM01000004.1"/>
</dbReference>
<sequence>MASDQYILGFDTSAAHCAAALLKGEHVLGTATESMTRGQAEALMPMLEDLLADHGIKWSDLAAIGVGIGPGNFTGIRISVSAARGLALALGVPAVGISTFDASLYDKAENSIAVVPAPRDQAYILEPDGEPRLSASPIEEATQPIVSPPEPAVLATNIALCARKRMAEAPTRPAPLYVRAADAAPSRDLPPKIL</sequence>
<dbReference type="Gene3D" id="3.30.420.40">
    <property type="match status" value="1"/>
</dbReference>
<dbReference type="SUPFAM" id="SSF53067">
    <property type="entry name" value="Actin-like ATPase domain"/>
    <property type="match status" value="1"/>
</dbReference>
<dbReference type="InterPro" id="IPR022496">
    <property type="entry name" value="T6A_TsaB"/>
</dbReference>
<dbReference type="GO" id="GO:0002949">
    <property type="term" value="P:tRNA threonylcarbamoyladenosine modification"/>
    <property type="evidence" value="ECO:0007669"/>
    <property type="project" value="InterPro"/>
</dbReference>
<proteinExistence type="predicted"/>
<dbReference type="Proteomes" id="UP000184211">
    <property type="component" value="Unassembled WGS sequence"/>
</dbReference>
<dbReference type="InterPro" id="IPR043129">
    <property type="entry name" value="ATPase_NBD"/>
</dbReference>
<evidence type="ECO:0000313" key="3">
    <source>
        <dbReference type="Proteomes" id="UP000184211"/>
    </source>
</evidence>
<dbReference type="EMBL" id="FQWM01000004">
    <property type="protein sequence ID" value="SHH31401.1"/>
    <property type="molecule type" value="Genomic_DNA"/>
</dbReference>
<dbReference type="OrthoDB" id="9809995at2"/>
<dbReference type="InterPro" id="IPR000905">
    <property type="entry name" value="Gcp-like_dom"/>
</dbReference>
<keyword evidence="3" id="KW-1185">Reference proteome</keyword>
<reference evidence="3" key="1">
    <citation type="submission" date="2016-11" db="EMBL/GenBank/DDBJ databases">
        <authorList>
            <person name="Varghese N."/>
            <person name="Submissions S."/>
        </authorList>
    </citation>
    <scope>NUCLEOTIDE SEQUENCE [LARGE SCALE GENOMIC DNA]</scope>
    <source>
        <strain evidence="3">DSM 28223</strain>
    </source>
</reference>
<dbReference type="GO" id="GO:0005829">
    <property type="term" value="C:cytosol"/>
    <property type="evidence" value="ECO:0007669"/>
    <property type="project" value="TreeGrafter"/>
</dbReference>
<evidence type="ECO:0000313" key="2">
    <source>
        <dbReference type="EMBL" id="SHH31401.1"/>
    </source>
</evidence>
<dbReference type="AlphaFoldDB" id="A0A1M5RZ02"/>
<dbReference type="PANTHER" id="PTHR11735:SF11">
    <property type="entry name" value="TRNA THREONYLCARBAMOYLADENOSINE BIOSYNTHESIS PROTEIN TSAB"/>
    <property type="match status" value="1"/>
</dbReference>
<dbReference type="NCBIfam" id="TIGR03725">
    <property type="entry name" value="T6A_YeaZ"/>
    <property type="match status" value="1"/>
</dbReference>
<dbReference type="PANTHER" id="PTHR11735">
    <property type="entry name" value="TRNA N6-ADENOSINE THREONYLCARBAMOYLTRANSFERASE"/>
    <property type="match status" value="1"/>
</dbReference>
<organism evidence="2 3">
    <name type="scientific">Cognatishimia maritima</name>
    <dbReference type="NCBI Taxonomy" id="870908"/>
    <lineage>
        <taxon>Bacteria</taxon>
        <taxon>Pseudomonadati</taxon>
        <taxon>Pseudomonadota</taxon>
        <taxon>Alphaproteobacteria</taxon>
        <taxon>Rhodobacterales</taxon>
        <taxon>Paracoccaceae</taxon>
        <taxon>Cognatishimia</taxon>
    </lineage>
</organism>
<dbReference type="Pfam" id="PF00814">
    <property type="entry name" value="TsaD"/>
    <property type="match status" value="1"/>
</dbReference>
<dbReference type="STRING" id="870908.SAMN04488044_2339"/>
<name>A0A1M5RZ02_9RHOB</name>
<gene>
    <name evidence="2" type="ORF">SAMN04488044_2339</name>
</gene>
<evidence type="ECO:0000259" key="1">
    <source>
        <dbReference type="Pfam" id="PF00814"/>
    </source>
</evidence>
<accession>A0A1M5RZ02</accession>